<dbReference type="Gene3D" id="2.160.20.10">
    <property type="entry name" value="Single-stranded right-handed beta-helix, Pectin lyase-like"/>
    <property type="match status" value="1"/>
</dbReference>
<gene>
    <name evidence="7" type="ORF">EAH73_08805</name>
</gene>
<feature type="region of interest" description="Disordered" evidence="5">
    <location>
        <begin position="48"/>
        <end position="89"/>
    </location>
</feature>
<comment type="similarity">
    <text evidence="1 4">Belongs to the glycosyl hydrolase 28 family.</text>
</comment>
<reference evidence="7 8" key="1">
    <citation type="journal article" date="2019" name="Environ. Microbiol.">
        <title>Species interactions and distinct microbial communities in high Arctic permafrost affected cryosols are associated with the CH4 and CO2 gas fluxes.</title>
        <authorList>
            <person name="Altshuler I."/>
            <person name="Hamel J."/>
            <person name="Turney S."/>
            <person name="Magnuson E."/>
            <person name="Levesque R."/>
            <person name="Greer C."/>
            <person name="Whyte L.G."/>
        </authorList>
    </citation>
    <scope>NUCLEOTIDE SEQUENCE [LARGE SCALE GENOMIC DNA]</scope>
    <source>
        <strain evidence="7 8">S9.2P</strain>
    </source>
</reference>
<evidence type="ECO:0000256" key="1">
    <source>
        <dbReference type="ARBA" id="ARBA00008834"/>
    </source>
</evidence>
<sequence>MGPHPQNGRQHAGLPAGAAQPIFCRRWRLRGHHTQGGVGTQREMAALAGRQRGPVVRVGAAGSHRRRPKRSPKSRFRPGGAPAAGGRAPRLAHRAMPHPVAARRQNHGLRLELTGPRSGRASAFLNPPAVSCLLLALSLLLLPAAGALAQTYSVRDYGALADGKTLVTAAIQRAIDACNRGGGGTVEVPAGTYIVGTIALKTNVNLHLGSGAVLRGSANLDDYLAYTLPGYGRNRYGILYTANAANVALTGHGTIDGNNGVFYDFDQAKKLDTAATRYTRQRGNFRRLPAGEDIGDGPVVPKDRPRQMVIFSQCVNVRVADVSLLNSPFWTLHFADCDAVNVDGIRLWTNFLVPNADGIDVTSSRNVTIENCDIRAGDDALAITGYDHHFELPGFTGVRHACENINVSNCNLQSYSSGIRIGFLDQNVVRNVNVSNCNITNSTRGIGIFLRDEGSLENLTFTNIRIETKLRTGDWWGNGEPIHISAVRGKENVRLGHIRNVTFTNVSCRAENGILLYGSAESPLQDITFNNLKLEFVDSPLNDVAGGNVDLRGALGAPTSLFARDIPAFLAEHVHGLILTDFKLDWTKPRATFLTNGVEVNHFKNVRIGHFVGTGAPNNLTARPVVLRDGTAATVDRPKADVQRRDVRSR</sequence>
<dbReference type="InterPro" id="IPR006626">
    <property type="entry name" value="PbH1"/>
</dbReference>
<keyword evidence="2 4" id="KW-0378">Hydrolase</keyword>
<feature type="compositionally biased region" description="Basic residues" evidence="5">
    <location>
        <begin position="63"/>
        <end position="76"/>
    </location>
</feature>
<dbReference type="AlphaFoldDB" id="A0A502GVT0"/>
<dbReference type="Pfam" id="PF12708">
    <property type="entry name" value="Pect-lyase_RHGA_epim"/>
    <property type="match status" value="1"/>
</dbReference>
<evidence type="ECO:0000313" key="8">
    <source>
        <dbReference type="Proteomes" id="UP000317646"/>
    </source>
</evidence>
<dbReference type="InterPro" id="IPR051801">
    <property type="entry name" value="GH28_Enzymes"/>
</dbReference>
<keyword evidence="3 4" id="KW-0326">Glycosidase</keyword>
<dbReference type="GO" id="GO:0005975">
    <property type="term" value="P:carbohydrate metabolic process"/>
    <property type="evidence" value="ECO:0007669"/>
    <property type="project" value="InterPro"/>
</dbReference>
<organism evidence="7 8">
    <name type="scientific">Hymenobacter nivis</name>
    <dbReference type="NCBI Taxonomy" id="1850093"/>
    <lineage>
        <taxon>Bacteria</taxon>
        <taxon>Pseudomonadati</taxon>
        <taxon>Bacteroidota</taxon>
        <taxon>Cytophagia</taxon>
        <taxon>Cytophagales</taxon>
        <taxon>Hymenobacteraceae</taxon>
        <taxon>Hymenobacter</taxon>
    </lineage>
</organism>
<evidence type="ECO:0000256" key="5">
    <source>
        <dbReference type="SAM" id="MobiDB-lite"/>
    </source>
</evidence>
<dbReference type="Proteomes" id="UP000317646">
    <property type="component" value="Unassembled WGS sequence"/>
</dbReference>
<dbReference type="InterPro" id="IPR011050">
    <property type="entry name" value="Pectin_lyase_fold/virulence"/>
</dbReference>
<feature type="compositionally biased region" description="Low complexity" evidence="5">
    <location>
        <begin position="77"/>
        <end position="89"/>
    </location>
</feature>
<evidence type="ECO:0000256" key="2">
    <source>
        <dbReference type="ARBA" id="ARBA00022801"/>
    </source>
</evidence>
<dbReference type="InterPro" id="IPR024535">
    <property type="entry name" value="RHGA/B-epi-like_pectate_lyase"/>
</dbReference>
<evidence type="ECO:0000313" key="7">
    <source>
        <dbReference type="EMBL" id="TPG66497.1"/>
    </source>
</evidence>
<dbReference type="PANTHER" id="PTHR31339:SF9">
    <property type="entry name" value="PLASMIN AND FIBRONECTIN-BINDING PROTEIN A"/>
    <property type="match status" value="1"/>
</dbReference>
<dbReference type="InterPro" id="IPR000743">
    <property type="entry name" value="Glyco_hydro_28"/>
</dbReference>
<evidence type="ECO:0000259" key="6">
    <source>
        <dbReference type="Pfam" id="PF12708"/>
    </source>
</evidence>
<name>A0A502GVT0_9BACT</name>
<accession>A0A502GVT0</accession>
<dbReference type="GO" id="GO:0004650">
    <property type="term" value="F:polygalacturonase activity"/>
    <property type="evidence" value="ECO:0007669"/>
    <property type="project" value="InterPro"/>
</dbReference>
<dbReference type="PANTHER" id="PTHR31339">
    <property type="entry name" value="PECTIN LYASE-RELATED"/>
    <property type="match status" value="1"/>
</dbReference>
<protein>
    <recommendedName>
        <fullName evidence="6">Rhamnogalacturonase A/B/Epimerase-like pectate lyase domain-containing protein</fullName>
    </recommendedName>
</protein>
<feature type="domain" description="Rhamnogalacturonase A/B/Epimerase-like pectate lyase" evidence="6">
    <location>
        <begin position="153"/>
        <end position="211"/>
    </location>
</feature>
<dbReference type="SUPFAM" id="SSF51126">
    <property type="entry name" value="Pectin lyase-like"/>
    <property type="match status" value="1"/>
</dbReference>
<dbReference type="Pfam" id="PF00295">
    <property type="entry name" value="Glyco_hydro_28"/>
    <property type="match status" value="1"/>
</dbReference>
<comment type="caution">
    <text evidence="7">The sequence shown here is derived from an EMBL/GenBank/DDBJ whole genome shotgun (WGS) entry which is preliminary data.</text>
</comment>
<evidence type="ECO:0000256" key="3">
    <source>
        <dbReference type="ARBA" id="ARBA00023295"/>
    </source>
</evidence>
<keyword evidence="8" id="KW-1185">Reference proteome</keyword>
<dbReference type="InterPro" id="IPR012334">
    <property type="entry name" value="Pectin_lyas_fold"/>
</dbReference>
<proteinExistence type="inferred from homology"/>
<dbReference type="SMART" id="SM00710">
    <property type="entry name" value="PbH1"/>
    <property type="match status" value="5"/>
</dbReference>
<evidence type="ECO:0000256" key="4">
    <source>
        <dbReference type="RuleBase" id="RU361169"/>
    </source>
</evidence>
<dbReference type="EMBL" id="RCYZ01000003">
    <property type="protein sequence ID" value="TPG66497.1"/>
    <property type="molecule type" value="Genomic_DNA"/>
</dbReference>